<dbReference type="NCBIfam" id="TIGR00869">
    <property type="entry name" value="sec62"/>
    <property type="match status" value="1"/>
</dbReference>
<dbReference type="AlphaFoldDB" id="A0A316Z276"/>
<evidence type="ECO:0000256" key="11">
    <source>
        <dbReference type="SAM" id="MobiDB-lite"/>
    </source>
</evidence>
<dbReference type="EMBL" id="KZ819303">
    <property type="protein sequence ID" value="PWN95659.1"/>
    <property type="molecule type" value="Genomic_DNA"/>
</dbReference>
<keyword evidence="9" id="KW-0811">Translocation</keyword>
<name>A0A316Z276_9BASI</name>
<dbReference type="PANTHER" id="PTHR12443:SF9">
    <property type="entry name" value="TRANSLOCATION PROTEIN SEC62"/>
    <property type="match status" value="1"/>
</dbReference>
<evidence type="ECO:0000256" key="4">
    <source>
        <dbReference type="ARBA" id="ARBA00022448"/>
    </source>
</evidence>
<evidence type="ECO:0000256" key="7">
    <source>
        <dbReference type="ARBA" id="ARBA00022927"/>
    </source>
</evidence>
<evidence type="ECO:0000256" key="8">
    <source>
        <dbReference type="ARBA" id="ARBA00022989"/>
    </source>
</evidence>
<feature type="transmembrane region" description="Helical" evidence="12">
    <location>
        <begin position="153"/>
        <end position="179"/>
    </location>
</feature>
<accession>A0A316Z276</accession>
<comment type="similarity">
    <text evidence="2">Belongs to the SEC62 family.</text>
</comment>
<evidence type="ECO:0000256" key="1">
    <source>
        <dbReference type="ARBA" id="ARBA00004477"/>
    </source>
</evidence>
<feature type="region of interest" description="Disordered" evidence="11">
    <location>
        <begin position="246"/>
        <end position="311"/>
    </location>
</feature>
<proteinExistence type="inferred from homology"/>
<reference evidence="13 14" key="1">
    <citation type="journal article" date="2018" name="Mol. Biol. Evol.">
        <title>Broad Genomic Sampling Reveals a Smut Pathogenic Ancestry of the Fungal Clade Ustilaginomycotina.</title>
        <authorList>
            <person name="Kijpornyongpan T."/>
            <person name="Mondo S.J."/>
            <person name="Barry K."/>
            <person name="Sandor L."/>
            <person name="Lee J."/>
            <person name="Lipzen A."/>
            <person name="Pangilinan J."/>
            <person name="LaButti K."/>
            <person name="Hainaut M."/>
            <person name="Henrissat B."/>
            <person name="Grigoriev I.V."/>
            <person name="Spatafora J.W."/>
            <person name="Aime M.C."/>
        </authorList>
    </citation>
    <scope>NUCLEOTIDE SEQUENCE [LARGE SCALE GENOMIC DNA]</scope>
    <source>
        <strain evidence="13 14">MCA 4186</strain>
    </source>
</reference>
<dbReference type="RefSeq" id="XP_025595938.1">
    <property type="nucleotide sequence ID" value="XM_025743260.1"/>
</dbReference>
<feature type="transmembrane region" description="Helical" evidence="12">
    <location>
        <begin position="125"/>
        <end position="147"/>
    </location>
</feature>
<dbReference type="STRING" id="58919.A0A316Z276"/>
<gene>
    <name evidence="13" type="ORF">FA09DRAFT_331979</name>
</gene>
<keyword evidence="10 12" id="KW-0472">Membrane</keyword>
<sequence length="311" mass="33094">MEQQSAAPPAARALVEFLRASSTGPKTRVGLLGGQRRDHFKGSGAVKALLAPAYKKAQAKKKSTLPPIADEEQAEQALHAVIPYAFFLRVDRAESGGKERHIQVNQMQLFRQDLYYAWFYDGSQLLLQLSGFGMILLMLAGVMFPLWPASLRVGVWYLSIGVLGLIGAFFGLAILRLIFYCISLVVLRPGVWIFPNLFEDVGFVDSFIPLWAWDIPAPKKSKKPRAVDGSEAQSTGQAAIANLPGQAGPAEANVSSAPEAAPSAPAATPKNRGNGGGGGGGAGGAAATASQQQQTPARRIERPSENLSALD</sequence>
<keyword evidence="14" id="KW-1185">Reference proteome</keyword>
<dbReference type="GO" id="GO:0005789">
    <property type="term" value="C:endoplasmic reticulum membrane"/>
    <property type="evidence" value="ECO:0007669"/>
    <property type="project" value="UniProtKB-SubCell"/>
</dbReference>
<dbReference type="GO" id="GO:0031204">
    <property type="term" value="P:post-translational protein targeting to membrane, translocation"/>
    <property type="evidence" value="ECO:0007669"/>
    <property type="project" value="TreeGrafter"/>
</dbReference>
<keyword evidence="4" id="KW-0813">Transport</keyword>
<keyword evidence="5 12" id="KW-0812">Transmembrane</keyword>
<dbReference type="Proteomes" id="UP000245946">
    <property type="component" value="Unassembled WGS sequence"/>
</dbReference>
<dbReference type="InterPro" id="IPR011553">
    <property type="entry name" value="Sec62_asco"/>
</dbReference>
<organism evidence="13 14">
    <name type="scientific">Tilletiopsis washingtonensis</name>
    <dbReference type="NCBI Taxonomy" id="58919"/>
    <lineage>
        <taxon>Eukaryota</taxon>
        <taxon>Fungi</taxon>
        <taxon>Dikarya</taxon>
        <taxon>Basidiomycota</taxon>
        <taxon>Ustilaginomycotina</taxon>
        <taxon>Exobasidiomycetes</taxon>
        <taxon>Entylomatales</taxon>
        <taxon>Entylomatales incertae sedis</taxon>
        <taxon>Tilletiopsis</taxon>
    </lineage>
</organism>
<evidence type="ECO:0000256" key="10">
    <source>
        <dbReference type="ARBA" id="ARBA00023136"/>
    </source>
</evidence>
<feature type="compositionally biased region" description="Gly residues" evidence="11">
    <location>
        <begin position="273"/>
        <end position="284"/>
    </location>
</feature>
<protein>
    <recommendedName>
        <fullName evidence="3">Translocation protein SEC62</fullName>
    </recommendedName>
</protein>
<evidence type="ECO:0000313" key="13">
    <source>
        <dbReference type="EMBL" id="PWN95659.1"/>
    </source>
</evidence>
<evidence type="ECO:0000256" key="5">
    <source>
        <dbReference type="ARBA" id="ARBA00022692"/>
    </source>
</evidence>
<evidence type="ECO:0000256" key="9">
    <source>
        <dbReference type="ARBA" id="ARBA00023010"/>
    </source>
</evidence>
<keyword evidence="6" id="KW-0256">Endoplasmic reticulum</keyword>
<evidence type="ECO:0000256" key="12">
    <source>
        <dbReference type="SAM" id="Phobius"/>
    </source>
</evidence>
<dbReference type="OrthoDB" id="200187at2759"/>
<feature type="compositionally biased region" description="Low complexity" evidence="11">
    <location>
        <begin position="249"/>
        <end position="269"/>
    </location>
</feature>
<dbReference type="PANTHER" id="PTHR12443">
    <property type="entry name" value="TRANSLOCATION PROTEIN SEC62"/>
    <property type="match status" value="1"/>
</dbReference>
<dbReference type="Pfam" id="PF03839">
    <property type="entry name" value="Sec62"/>
    <property type="match status" value="1"/>
</dbReference>
<evidence type="ECO:0000256" key="2">
    <source>
        <dbReference type="ARBA" id="ARBA00010604"/>
    </source>
</evidence>
<evidence type="ECO:0000313" key="14">
    <source>
        <dbReference type="Proteomes" id="UP000245946"/>
    </source>
</evidence>
<evidence type="ECO:0000256" key="6">
    <source>
        <dbReference type="ARBA" id="ARBA00022824"/>
    </source>
</evidence>
<evidence type="ECO:0000256" key="3">
    <source>
        <dbReference type="ARBA" id="ARBA00021257"/>
    </source>
</evidence>
<comment type="subcellular location">
    <subcellularLocation>
        <location evidence="1">Endoplasmic reticulum membrane</location>
        <topology evidence="1">Multi-pass membrane protein</topology>
    </subcellularLocation>
</comment>
<dbReference type="GeneID" id="37270804"/>
<keyword evidence="8 12" id="KW-1133">Transmembrane helix</keyword>
<dbReference type="InterPro" id="IPR004728">
    <property type="entry name" value="Sec62"/>
</dbReference>
<keyword evidence="7" id="KW-0653">Protein transport</keyword>